<dbReference type="InterPro" id="IPR054630">
    <property type="entry name" value="BilQ"/>
</dbReference>
<dbReference type="NCBIfam" id="NF045593">
    <property type="entry name" value="bilirub_TF_BilQ"/>
    <property type="match status" value="1"/>
</dbReference>
<dbReference type="GO" id="GO:0003700">
    <property type="term" value="F:DNA-binding transcription factor activity"/>
    <property type="evidence" value="ECO:0007669"/>
    <property type="project" value="InterPro"/>
</dbReference>
<keyword evidence="2 5" id="KW-0238">DNA-binding</keyword>
<dbReference type="InterPro" id="IPR036390">
    <property type="entry name" value="WH_DNA-bd_sf"/>
</dbReference>
<dbReference type="SMART" id="SM00347">
    <property type="entry name" value="HTH_MARR"/>
    <property type="match status" value="1"/>
</dbReference>
<evidence type="ECO:0000256" key="1">
    <source>
        <dbReference type="ARBA" id="ARBA00023015"/>
    </source>
</evidence>
<evidence type="ECO:0000313" key="6">
    <source>
        <dbReference type="Proteomes" id="UP000183975"/>
    </source>
</evidence>
<name>A0A1M6K7R8_9FIRM</name>
<dbReference type="SUPFAM" id="SSF46785">
    <property type="entry name" value="Winged helix' DNA-binding domain"/>
    <property type="match status" value="1"/>
</dbReference>
<evidence type="ECO:0000256" key="2">
    <source>
        <dbReference type="ARBA" id="ARBA00023125"/>
    </source>
</evidence>
<dbReference type="PANTHER" id="PTHR42756">
    <property type="entry name" value="TRANSCRIPTIONAL REGULATOR, MARR"/>
    <property type="match status" value="1"/>
</dbReference>
<reference evidence="5 6" key="1">
    <citation type="submission" date="2016-11" db="EMBL/GenBank/DDBJ databases">
        <authorList>
            <person name="Jaros S."/>
            <person name="Januszkiewicz K."/>
            <person name="Wedrychowicz H."/>
        </authorList>
    </citation>
    <scope>NUCLEOTIDE SEQUENCE [LARGE SCALE GENOMIC DNA]</scope>
    <source>
        <strain evidence="5 6">DSM 14214</strain>
    </source>
</reference>
<dbReference type="PRINTS" id="PR00598">
    <property type="entry name" value="HTHMARR"/>
</dbReference>
<dbReference type="PANTHER" id="PTHR42756:SF1">
    <property type="entry name" value="TRANSCRIPTIONAL REPRESSOR OF EMRAB OPERON"/>
    <property type="match status" value="1"/>
</dbReference>
<protein>
    <submittedName>
        <fullName evidence="5">DNA-binding transcriptional regulator, MarR family</fullName>
    </submittedName>
</protein>
<gene>
    <name evidence="5" type="ORF">SAMN02745138_00083</name>
</gene>
<keyword evidence="6" id="KW-1185">Reference proteome</keyword>
<dbReference type="Pfam" id="PF12802">
    <property type="entry name" value="MarR_2"/>
    <property type="match status" value="1"/>
</dbReference>
<dbReference type="Gene3D" id="1.10.10.10">
    <property type="entry name" value="Winged helix-like DNA-binding domain superfamily/Winged helix DNA-binding domain"/>
    <property type="match status" value="1"/>
</dbReference>
<keyword evidence="3" id="KW-0804">Transcription</keyword>
<dbReference type="EMBL" id="FRAH01000003">
    <property type="protein sequence ID" value="SHJ55026.1"/>
    <property type="molecule type" value="Genomic_DNA"/>
</dbReference>
<dbReference type="AlphaFoldDB" id="A0A1M6K7R8"/>
<dbReference type="InterPro" id="IPR036388">
    <property type="entry name" value="WH-like_DNA-bd_sf"/>
</dbReference>
<accession>A0A1M6K7R8</accession>
<dbReference type="GO" id="GO:0003677">
    <property type="term" value="F:DNA binding"/>
    <property type="evidence" value="ECO:0007669"/>
    <property type="project" value="UniProtKB-KW"/>
</dbReference>
<dbReference type="OrthoDB" id="2064128at2"/>
<evidence type="ECO:0000256" key="3">
    <source>
        <dbReference type="ARBA" id="ARBA00023163"/>
    </source>
</evidence>
<dbReference type="Proteomes" id="UP000183975">
    <property type="component" value="Unassembled WGS sequence"/>
</dbReference>
<evidence type="ECO:0000313" key="5">
    <source>
        <dbReference type="EMBL" id="SHJ55026.1"/>
    </source>
</evidence>
<sequence>MFDTFAYLITSLRKDFTEFCNEKLQEMGLTQGLLFFILYAGKHPQCSPKELTEALHMDAGYCARTLAKLEEKGFLVQEKNPADRRARMVTLTEEGEKVFHASYDLFAQWDKEVLKDLTPSQKAELMGTMKKIAAERRQMRHV</sequence>
<dbReference type="RefSeq" id="WP_072847975.1">
    <property type="nucleotide sequence ID" value="NZ_FRAH01000003.1"/>
</dbReference>
<organism evidence="5 6">
    <name type="scientific">Anaerotignum lactatifermentans DSM 14214</name>
    <dbReference type="NCBI Taxonomy" id="1121323"/>
    <lineage>
        <taxon>Bacteria</taxon>
        <taxon>Bacillati</taxon>
        <taxon>Bacillota</taxon>
        <taxon>Clostridia</taxon>
        <taxon>Lachnospirales</taxon>
        <taxon>Anaerotignaceae</taxon>
        <taxon>Anaerotignum</taxon>
    </lineage>
</organism>
<evidence type="ECO:0000259" key="4">
    <source>
        <dbReference type="PROSITE" id="PS50995"/>
    </source>
</evidence>
<dbReference type="InterPro" id="IPR000835">
    <property type="entry name" value="HTH_MarR-typ"/>
</dbReference>
<proteinExistence type="predicted"/>
<dbReference type="PROSITE" id="PS50995">
    <property type="entry name" value="HTH_MARR_2"/>
    <property type="match status" value="1"/>
</dbReference>
<feature type="domain" description="HTH marR-type" evidence="4">
    <location>
        <begin position="1"/>
        <end position="134"/>
    </location>
</feature>
<keyword evidence="1" id="KW-0805">Transcription regulation</keyword>